<keyword evidence="3" id="KW-1185">Reference proteome</keyword>
<dbReference type="AlphaFoldDB" id="A0A934MDM7"/>
<dbReference type="Proteomes" id="UP000642488">
    <property type="component" value="Unassembled WGS sequence"/>
</dbReference>
<organism evidence="2 3">
    <name type="scientific">Palleronia pontilimi</name>
    <dbReference type="NCBI Taxonomy" id="1964209"/>
    <lineage>
        <taxon>Bacteria</taxon>
        <taxon>Pseudomonadati</taxon>
        <taxon>Pseudomonadota</taxon>
        <taxon>Alphaproteobacteria</taxon>
        <taxon>Rhodobacterales</taxon>
        <taxon>Roseobacteraceae</taxon>
        <taxon>Palleronia</taxon>
    </lineage>
</organism>
<dbReference type="Gene3D" id="2.60.120.10">
    <property type="entry name" value="Jelly Rolls"/>
    <property type="match status" value="1"/>
</dbReference>
<protein>
    <submittedName>
        <fullName evidence="2">Crp/Fnr family transcriptional regulator</fullName>
    </submittedName>
</protein>
<dbReference type="Pfam" id="PF00027">
    <property type="entry name" value="cNMP_binding"/>
    <property type="match status" value="1"/>
</dbReference>
<dbReference type="SMART" id="SM00100">
    <property type="entry name" value="cNMP"/>
    <property type="match status" value="1"/>
</dbReference>
<accession>A0A934MDM7</accession>
<dbReference type="RefSeq" id="WP_198915721.1">
    <property type="nucleotide sequence ID" value="NZ_JAEKPD010000007.1"/>
</dbReference>
<dbReference type="CDD" id="cd00038">
    <property type="entry name" value="CAP_ED"/>
    <property type="match status" value="1"/>
</dbReference>
<reference evidence="2" key="1">
    <citation type="submission" date="2020-12" db="EMBL/GenBank/DDBJ databases">
        <title>Bacterial taxonomy.</title>
        <authorList>
            <person name="Pan X."/>
        </authorList>
    </citation>
    <scope>NUCLEOTIDE SEQUENCE</scope>
    <source>
        <strain evidence="2">KCTC 52957</strain>
    </source>
</reference>
<comment type="caution">
    <text evidence="2">The sequence shown here is derived from an EMBL/GenBank/DDBJ whole genome shotgun (WGS) entry which is preliminary data.</text>
</comment>
<feature type="domain" description="Cyclic nucleotide-binding" evidence="1">
    <location>
        <begin position="1"/>
        <end position="112"/>
    </location>
</feature>
<dbReference type="InterPro" id="IPR018490">
    <property type="entry name" value="cNMP-bd_dom_sf"/>
</dbReference>
<proteinExistence type="predicted"/>
<evidence type="ECO:0000313" key="2">
    <source>
        <dbReference type="EMBL" id="MBJ3762541.1"/>
    </source>
</evidence>
<dbReference type="InterPro" id="IPR014710">
    <property type="entry name" value="RmlC-like_jellyroll"/>
</dbReference>
<dbReference type="SUPFAM" id="SSF51206">
    <property type="entry name" value="cAMP-binding domain-like"/>
    <property type="match status" value="1"/>
</dbReference>
<dbReference type="EMBL" id="JAEKPD010000007">
    <property type="protein sequence ID" value="MBJ3762541.1"/>
    <property type="molecule type" value="Genomic_DNA"/>
</dbReference>
<evidence type="ECO:0000259" key="1">
    <source>
        <dbReference type="SMART" id="SM00100"/>
    </source>
</evidence>
<evidence type="ECO:0000313" key="3">
    <source>
        <dbReference type="Proteomes" id="UP000642488"/>
    </source>
</evidence>
<gene>
    <name evidence="2" type="ORF">ILP92_07275</name>
</gene>
<sequence length="178" mass="19042">MSDLAALFAAAPVARLGTGKPVFHCGDRVRDVIFVQSGAVALRRVLSEGATLTLQIAEGGALLAEASLFAERYHCDAVVRTDAELRRIRKGAFLAALAGHPDTLMALFAASATEVRAQRARVEILRMKRLSDRLDAWLALQGPPGPGGWAEVADAIGVTPAALYRERAKRRRMGGTPK</sequence>
<name>A0A934MDM7_9RHOB</name>
<dbReference type="InterPro" id="IPR000595">
    <property type="entry name" value="cNMP-bd_dom"/>
</dbReference>